<dbReference type="Pfam" id="PF01613">
    <property type="entry name" value="Flavin_Reduct"/>
    <property type="match status" value="1"/>
</dbReference>
<name>J1RZ71_9ACTN</name>
<evidence type="ECO:0000256" key="4">
    <source>
        <dbReference type="ARBA" id="ARBA00038054"/>
    </source>
</evidence>
<dbReference type="EMBL" id="AJGV01000169">
    <property type="protein sequence ID" value="EJJ03837.1"/>
    <property type="molecule type" value="Genomic_DNA"/>
</dbReference>
<feature type="domain" description="Flavin reductase like" evidence="5">
    <location>
        <begin position="37"/>
        <end position="181"/>
    </location>
</feature>
<evidence type="ECO:0000259" key="5">
    <source>
        <dbReference type="SMART" id="SM00903"/>
    </source>
</evidence>
<keyword evidence="2" id="KW-0285">Flavoprotein</keyword>
<proteinExistence type="inferred from homology"/>
<dbReference type="HOGENOM" id="CLU_059021_3_1_11"/>
<dbReference type="AlphaFoldDB" id="J1RZ71"/>
<evidence type="ECO:0000256" key="2">
    <source>
        <dbReference type="ARBA" id="ARBA00022630"/>
    </source>
</evidence>
<gene>
    <name evidence="6" type="ORF">SU9_26939</name>
</gene>
<reference evidence="6" key="1">
    <citation type="journal article" date="2012" name="J. Bacteriol.">
        <title>Genome Sequence of Streptomyces auratus Strain AGR0001, a Phoslactomycin-Producing Actinomycete.</title>
        <authorList>
            <person name="Han X."/>
            <person name="Li M."/>
            <person name="Ding Z."/>
            <person name="Zhao J."/>
            <person name="Ji K."/>
            <person name="Wen M."/>
            <person name="Lu T."/>
        </authorList>
    </citation>
    <scope>NUCLEOTIDE SEQUENCE [LARGE SCALE GENOMIC DNA]</scope>
    <source>
        <strain evidence="6">AGR0001</strain>
    </source>
</reference>
<dbReference type="GO" id="GO:0016646">
    <property type="term" value="F:oxidoreductase activity, acting on the CH-NH group of donors, NAD or NADP as acceptor"/>
    <property type="evidence" value="ECO:0007669"/>
    <property type="project" value="UniProtKB-ARBA"/>
</dbReference>
<dbReference type="InterPro" id="IPR012349">
    <property type="entry name" value="Split_barrel_FMN-bd"/>
</dbReference>
<dbReference type="Gene3D" id="2.30.110.10">
    <property type="entry name" value="Electron Transport, Fmn-binding Protein, Chain A"/>
    <property type="match status" value="1"/>
</dbReference>
<comment type="cofactor">
    <cofactor evidence="1">
        <name>FMN</name>
        <dbReference type="ChEBI" id="CHEBI:58210"/>
    </cofactor>
</comment>
<organism evidence="6">
    <name type="scientific">Streptomyces auratus AGR0001</name>
    <dbReference type="NCBI Taxonomy" id="1160718"/>
    <lineage>
        <taxon>Bacteria</taxon>
        <taxon>Bacillati</taxon>
        <taxon>Actinomycetota</taxon>
        <taxon>Actinomycetes</taxon>
        <taxon>Kitasatosporales</taxon>
        <taxon>Streptomycetaceae</taxon>
        <taxon>Streptomyces</taxon>
    </lineage>
</organism>
<dbReference type="PANTHER" id="PTHR33798:SF5">
    <property type="entry name" value="FLAVIN REDUCTASE LIKE DOMAIN-CONTAINING PROTEIN"/>
    <property type="match status" value="1"/>
</dbReference>
<sequence length="221" mass="24065">MDPLYGPRSHTWILITMRTDFDPAAMSRNEFYKLLTATVVPRPIAWVSTTSAHGTHNLAPHSFFTIASVAPPVVQFSSVGRKDTLHNVEATGQFVVNFAPEGLFEQINDTGTDFPHGVSEFEAAGIATEPSLRVKPPRVAASPVALECELHSTLRIGDGTVVFGRVVHAAVSEDVLVDGHPEISRLKPLSRLGKDEWAAVSGVREISRIRHADWRGPAGDR</sequence>
<dbReference type="GO" id="GO:0010181">
    <property type="term" value="F:FMN binding"/>
    <property type="evidence" value="ECO:0007669"/>
    <property type="project" value="InterPro"/>
</dbReference>
<evidence type="ECO:0000313" key="6">
    <source>
        <dbReference type="EMBL" id="EJJ03837.1"/>
    </source>
</evidence>
<protein>
    <submittedName>
        <fullName evidence="6">Flavin reductase domain-containing FMN-binding protein</fullName>
    </submittedName>
</protein>
<evidence type="ECO:0000256" key="1">
    <source>
        <dbReference type="ARBA" id="ARBA00001917"/>
    </source>
</evidence>
<accession>J1RZ71</accession>
<evidence type="ECO:0000256" key="3">
    <source>
        <dbReference type="ARBA" id="ARBA00022643"/>
    </source>
</evidence>
<dbReference type="PATRIC" id="fig|1160718.3.peg.5456"/>
<dbReference type="SUPFAM" id="SSF50475">
    <property type="entry name" value="FMN-binding split barrel"/>
    <property type="match status" value="1"/>
</dbReference>
<dbReference type="InterPro" id="IPR002563">
    <property type="entry name" value="Flavin_Rdtase-like_dom"/>
</dbReference>
<dbReference type="PANTHER" id="PTHR33798">
    <property type="entry name" value="FLAVOPROTEIN OXYGENASE"/>
    <property type="match status" value="1"/>
</dbReference>
<keyword evidence="3" id="KW-0288">FMN</keyword>
<comment type="caution">
    <text evidence="6">The sequence shown here is derived from an EMBL/GenBank/DDBJ whole genome shotgun (WGS) entry which is preliminary data.</text>
</comment>
<dbReference type="eggNOG" id="COG1853">
    <property type="taxonomic scope" value="Bacteria"/>
</dbReference>
<dbReference type="SMART" id="SM00903">
    <property type="entry name" value="Flavin_Reduct"/>
    <property type="match status" value="1"/>
</dbReference>
<comment type="similarity">
    <text evidence="4">Belongs to the flavoredoxin family.</text>
</comment>
<dbReference type="STRING" id="1160718.SU9_26939"/>